<keyword evidence="2" id="KW-1185">Reference proteome</keyword>
<dbReference type="RefSeq" id="WP_371163120.1">
    <property type="nucleotide sequence ID" value="NZ_JBEDNY010000006.1"/>
</dbReference>
<proteinExistence type="predicted"/>
<evidence type="ECO:0000313" key="1">
    <source>
        <dbReference type="EMBL" id="MEZ3165075.1"/>
    </source>
</evidence>
<organism evidence="1 2">
    <name type="scientific">Halorubrum miltondacostae</name>
    <dbReference type="NCBI Taxonomy" id="3076378"/>
    <lineage>
        <taxon>Archaea</taxon>
        <taxon>Methanobacteriati</taxon>
        <taxon>Methanobacteriota</taxon>
        <taxon>Stenosarchaea group</taxon>
        <taxon>Halobacteria</taxon>
        <taxon>Halobacteriales</taxon>
        <taxon>Haloferacaceae</taxon>
        <taxon>Halorubrum</taxon>
    </lineage>
</organism>
<name>A0ABD5M9R8_9EURY</name>
<evidence type="ECO:0008006" key="3">
    <source>
        <dbReference type="Google" id="ProtNLM"/>
    </source>
</evidence>
<dbReference type="AlphaFoldDB" id="A0ABD5M9R8"/>
<accession>A0ABD5M9R8</accession>
<sequence>MDSSVGPPRDEYAVSSDYQIVRVCPHFGLLQNLADSGGGGVGVFVSVTSRFEYNDPVAVLVDCVSAMTVGRESDALNTRLRTDVNRTDSVMRRGINDIDDTVTAAAAVEASLIRIDSELMRLRTYTDSGDEFRFDRVDHRNRIAS</sequence>
<comment type="caution">
    <text evidence="1">The sequence shown here is derived from an EMBL/GenBank/DDBJ whole genome shotgun (WGS) entry which is preliminary data.</text>
</comment>
<gene>
    <name evidence="1" type="ORF">ABNG04_14575</name>
</gene>
<dbReference type="Proteomes" id="UP001567572">
    <property type="component" value="Unassembled WGS sequence"/>
</dbReference>
<evidence type="ECO:0000313" key="2">
    <source>
        <dbReference type="Proteomes" id="UP001567572"/>
    </source>
</evidence>
<protein>
    <recommendedName>
        <fullName evidence="3">Halobacterial output domain-containing protein</fullName>
    </recommendedName>
</protein>
<dbReference type="EMBL" id="JBEDNY010000006">
    <property type="protein sequence ID" value="MEZ3165075.1"/>
    <property type="molecule type" value="Genomic_DNA"/>
</dbReference>
<reference evidence="1 2" key="1">
    <citation type="submission" date="2024-06" db="EMBL/GenBank/DDBJ databases">
        <title>Halorubrum miltondacostae sp. nov., a potential PHA producer isolated from an inland solar saltern in Rio Maior, Portugal.</title>
        <authorList>
            <person name="Albuquerque L."/>
            <person name="Viver T."/>
            <person name="Barroso C."/>
            <person name="Claudino R."/>
            <person name="Galvan M."/>
            <person name="Simoes G."/>
            <person name="Lobo Da Cunha A."/>
            <person name="Egas C."/>
        </authorList>
    </citation>
    <scope>NUCLEOTIDE SEQUENCE [LARGE SCALE GENOMIC DNA]</scope>
    <source>
        <strain evidence="1 2">RMP-11</strain>
    </source>
</reference>